<organism evidence="2 3">
    <name type="scientific">Lentilactobacillus hilgardii</name>
    <name type="common">Lactobacillus hilgardii</name>
    <dbReference type="NCBI Taxonomy" id="1588"/>
    <lineage>
        <taxon>Bacteria</taxon>
        <taxon>Bacillati</taxon>
        <taxon>Bacillota</taxon>
        <taxon>Bacilli</taxon>
        <taxon>Lactobacillales</taxon>
        <taxon>Lactobacillaceae</taxon>
        <taxon>Lentilactobacillus</taxon>
    </lineage>
</organism>
<proteinExistence type="predicted"/>
<dbReference type="AlphaFoldDB" id="A0A6P1E9J6"/>
<name>A0A6P1E9J6_LENHI</name>
<evidence type="ECO:0000256" key="1">
    <source>
        <dbReference type="SAM" id="Phobius"/>
    </source>
</evidence>
<keyword evidence="1" id="KW-1133">Transmembrane helix</keyword>
<dbReference type="InterPro" id="IPR036259">
    <property type="entry name" value="MFS_trans_sf"/>
</dbReference>
<keyword evidence="1" id="KW-0812">Transmembrane</keyword>
<dbReference type="Proteomes" id="UP000465035">
    <property type="component" value="Chromosome"/>
</dbReference>
<dbReference type="RefSeq" id="WP_035444344.1">
    <property type="nucleotide sequence ID" value="NZ_CABKOL010000106.1"/>
</dbReference>
<gene>
    <name evidence="2" type="ORF">GQR93_03820</name>
</gene>
<feature type="transmembrane region" description="Helical" evidence="1">
    <location>
        <begin position="100"/>
        <end position="123"/>
    </location>
</feature>
<dbReference type="EMBL" id="CP047121">
    <property type="protein sequence ID" value="QHB51403.1"/>
    <property type="molecule type" value="Genomic_DNA"/>
</dbReference>
<dbReference type="SUPFAM" id="SSF103473">
    <property type="entry name" value="MFS general substrate transporter"/>
    <property type="match status" value="1"/>
</dbReference>
<dbReference type="GeneID" id="69057480"/>
<accession>A0A6P1E9J6</accession>
<sequence>MLILAEIGLALSHGQYESWVIGGISILISIGTEAFNTPSNTLIMSSVPTDLRGMAGASNSLAREFGMVLGTTLATSTFYGSLSLFVGRTSLTATGQPHHYLFFAQSVAYCVATLLLILGLWIIRPAKMRAADGDQS</sequence>
<evidence type="ECO:0000313" key="2">
    <source>
        <dbReference type="EMBL" id="QHB51403.1"/>
    </source>
</evidence>
<protein>
    <submittedName>
        <fullName evidence="2">Uncharacterized protein</fullName>
    </submittedName>
</protein>
<keyword evidence="1" id="KW-0472">Membrane</keyword>
<reference evidence="2 3" key="1">
    <citation type="submission" date="2019-12" db="EMBL/GenBank/DDBJ databases">
        <title>Lactobacillus hilgardii FLUB.</title>
        <authorList>
            <person name="Gustaw K."/>
        </authorList>
    </citation>
    <scope>NUCLEOTIDE SEQUENCE [LARGE SCALE GENOMIC DNA]</scope>
    <source>
        <strain evidence="2 3">FLUB</strain>
    </source>
</reference>
<evidence type="ECO:0000313" key="3">
    <source>
        <dbReference type="Proteomes" id="UP000465035"/>
    </source>
</evidence>
<feature type="transmembrane region" description="Helical" evidence="1">
    <location>
        <begin position="61"/>
        <end position="80"/>
    </location>
</feature>